<comment type="caution">
    <text evidence="2">The sequence shown here is derived from an EMBL/GenBank/DDBJ whole genome shotgun (WGS) entry which is preliminary data.</text>
</comment>
<gene>
    <name evidence="2" type="ORF">B0H67DRAFT_645157</name>
</gene>
<proteinExistence type="inferred from homology"/>
<sequence>MKDNLQFLRDLAIYQEEQPYQLFGLPRSNQEAITSENCEFEVKDVEVTDARECKVTIGNHGFAFVRFKSSCPLAAANFETVGGDPTVVTQYLEETVDFARAMFKPVDIVCFDWRFRRRDPKTSPGIPPRDLKDIRNFALPTGDTVHCDYSADGGLDRLKIQLLNNELDDFSMKNRTAMIVNVWRPLNDVVRNTPLLLCDRRSVLKQDLIEVDKVLPDKVEKAYFMFYRDYHRWYYLSDQTSDEVTVFPTWTSESGGDSASCCPHGAGASQTDNWADPRESIEVRLLLIFDKAEGQQGVA</sequence>
<protein>
    <submittedName>
        <fullName evidence="2">Uncharacterized protein</fullName>
    </submittedName>
</protein>
<organism evidence="2 3">
    <name type="scientific">Lasiosphaeris hirsuta</name>
    <dbReference type="NCBI Taxonomy" id="260670"/>
    <lineage>
        <taxon>Eukaryota</taxon>
        <taxon>Fungi</taxon>
        <taxon>Dikarya</taxon>
        <taxon>Ascomycota</taxon>
        <taxon>Pezizomycotina</taxon>
        <taxon>Sordariomycetes</taxon>
        <taxon>Sordariomycetidae</taxon>
        <taxon>Sordariales</taxon>
        <taxon>Lasiosphaeriaceae</taxon>
        <taxon>Lasiosphaeris</taxon>
    </lineage>
</organism>
<dbReference type="PANTHER" id="PTHR34598:SF3">
    <property type="entry name" value="OXIDOREDUCTASE AN1597"/>
    <property type="match status" value="1"/>
</dbReference>
<evidence type="ECO:0000313" key="3">
    <source>
        <dbReference type="Proteomes" id="UP001172102"/>
    </source>
</evidence>
<reference evidence="2" key="1">
    <citation type="submission" date="2023-06" db="EMBL/GenBank/DDBJ databases">
        <title>Genome-scale phylogeny and comparative genomics of the fungal order Sordariales.</title>
        <authorList>
            <consortium name="Lawrence Berkeley National Laboratory"/>
            <person name="Hensen N."/>
            <person name="Bonometti L."/>
            <person name="Westerberg I."/>
            <person name="Brannstrom I.O."/>
            <person name="Guillou S."/>
            <person name="Cros-Aarteil S."/>
            <person name="Calhoun S."/>
            <person name="Haridas S."/>
            <person name="Kuo A."/>
            <person name="Mondo S."/>
            <person name="Pangilinan J."/>
            <person name="Riley R."/>
            <person name="Labutti K."/>
            <person name="Andreopoulos B."/>
            <person name="Lipzen A."/>
            <person name="Chen C."/>
            <person name="Yanf M."/>
            <person name="Daum C."/>
            <person name="Ng V."/>
            <person name="Clum A."/>
            <person name="Steindorff A."/>
            <person name="Ohm R."/>
            <person name="Martin F."/>
            <person name="Silar P."/>
            <person name="Natvig D."/>
            <person name="Lalanne C."/>
            <person name="Gautier V."/>
            <person name="Ament-Velasquez S.L."/>
            <person name="Kruys A."/>
            <person name="Hutchinson M.I."/>
            <person name="Powell A.J."/>
            <person name="Barry K."/>
            <person name="Miller A.N."/>
            <person name="Grigoriev I.V."/>
            <person name="Debuchy R."/>
            <person name="Gladieux P."/>
            <person name="Thoren M.H."/>
            <person name="Johannesson H."/>
        </authorList>
    </citation>
    <scope>NUCLEOTIDE SEQUENCE</scope>
    <source>
        <strain evidence="2">SMH4607-1</strain>
    </source>
</reference>
<dbReference type="AlphaFoldDB" id="A0AA40DXL4"/>
<dbReference type="EMBL" id="JAUKUA010000004">
    <property type="protein sequence ID" value="KAK0715398.1"/>
    <property type="molecule type" value="Genomic_DNA"/>
</dbReference>
<dbReference type="InterPro" id="IPR044053">
    <property type="entry name" value="AsaB-like"/>
</dbReference>
<comment type="similarity">
    <text evidence="1">Belongs to the asaB hydroxylase/desaturase family.</text>
</comment>
<evidence type="ECO:0000313" key="2">
    <source>
        <dbReference type="EMBL" id="KAK0715398.1"/>
    </source>
</evidence>
<evidence type="ECO:0000256" key="1">
    <source>
        <dbReference type="ARBA" id="ARBA00023604"/>
    </source>
</evidence>
<dbReference type="NCBIfam" id="NF041278">
    <property type="entry name" value="CmcJ_NvfI_EfuI"/>
    <property type="match status" value="1"/>
</dbReference>
<keyword evidence="3" id="KW-1185">Reference proteome</keyword>
<accession>A0AA40DXL4</accession>
<dbReference type="PANTHER" id="PTHR34598">
    <property type="entry name" value="BLL6449 PROTEIN"/>
    <property type="match status" value="1"/>
</dbReference>
<name>A0AA40DXL4_9PEZI</name>
<dbReference type="Proteomes" id="UP001172102">
    <property type="component" value="Unassembled WGS sequence"/>
</dbReference>
<dbReference type="GO" id="GO:0016491">
    <property type="term" value="F:oxidoreductase activity"/>
    <property type="evidence" value="ECO:0007669"/>
    <property type="project" value="InterPro"/>
</dbReference>